<protein>
    <recommendedName>
        <fullName evidence="3">2TM domain-containing protein</fullName>
    </recommendedName>
</protein>
<dbReference type="AlphaFoldDB" id="A0A381WX79"/>
<name>A0A381WX79_9ZZZZ</name>
<evidence type="ECO:0000256" key="1">
    <source>
        <dbReference type="SAM" id="Phobius"/>
    </source>
</evidence>
<dbReference type="EMBL" id="UINC01013139">
    <property type="protein sequence ID" value="SVA56952.1"/>
    <property type="molecule type" value="Genomic_DNA"/>
</dbReference>
<feature type="transmembrane region" description="Helical" evidence="1">
    <location>
        <begin position="31"/>
        <end position="50"/>
    </location>
</feature>
<gene>
    <name evidence="2" type="ORF">METZ01_LOCUS109806</name>
</gene>
<keyword evidence="1" id="KW-0812">Transmembrane</keyword>
<keyword evidence="1" id="KW-0472">Membrane</keyword>
<reference evidence="2" key="1">
    <citation type="submission" date="2018-05" db="EMBL/GenBank/DDBJ databases">
        <authorList>
            <person name="Lanie J.A."/>
            <person name="Ng W.-L."/>
            <person name="Kazmierczak K.M."/>
            <person name="Andrzejewski T.M."/>
            <person name="Davidsen T.M."/>
            <person name="Wayne K.J."/>
            <person name="Tettelin H."/>
            <person name="Glass J.I."/>
            <person name="Rusch D."/>
            <person name="Podicherti R."/>
            <person name="Tsui H.-C.T."/>
            <person name="Winkler M.E."/>
        </authorList>
    </citation>
    <scope>NUCLEOTIDE SEQUENCE</scope>
</reference>
<organism evidence="2">
    <name type="scientific">marine metagenome</name>
    <dbReference type="NCBI Taxonomy" id="408172"/>
    <lineage>
        <taxon>unclassified sequences</taxon>
        <taxon>metagenomes</taxon>
        <taxon>ecological metagenomes</taxon>
    </lineage>
</organism>
<proteinExistence type="predicted"/>
<keyword evidence="1" id="KW-1133">Transmembrane helix</keyword>
<evidence type="ECO:0008006" key="3">
    <source>
        <dbReference type="Google" id="ProtNLM"/>
    </source>
</evidence>
<sequence length="66" mass="7842">MIFRLLVALCALLVILEIVVSRHPIFGWEGWYGFYAIWGFVSLFGIVLLGKQLRRFVSRREDYYDE</sequence>
<evidence type="ECO:0000313" key="2">
    <source>
        <dbReference type="EMBL" id="SVA56952.1"/>
    </source>
</evidence>
<accession>A0A381WX79</accession>